<name>A0A059F0B0_9MICR</name>
<dbReference type="PANTHER" id="PTHR12645">
    <property type="entry name" value="ALR/ERV"/>
    <property type="match status" value="1"/>
</dbReference>
<dbReference type="Pfam" id="PF04777">
    <property type="entry name" value="Evr1_Alr"/>
    <property type="match status" value="1"/>
</dbReference>
<dbReference type="SUPFAM" id="SSF69000">
    <property type="entry name" value="FAD-dependent thiol oxidase"/>
    <property type="match status" value="1"/>
</dbReference>
<evidence type="ECO:0000256" key="3">
    <source>
        <dbReference type="ARBA" id="ARBA00022827"/>
    </source>
</evidence>
<dbReference type="OrthoDB" id="59470at2759"/>
<dbReference type="GO" id="GO:0050660">
    <property type="term" value="F:flavin adenine dinucleotide binding"/>
    <property type="evidence" value="ECO:0007669"/>
    <property type="project" value="TreeGrafter"/>
</dbReference>
<evidence type="ECO:0000256" key="5">
    <source>
        <dbReference type="ARBA" id="ARBA00023157"/>
    </source>
</evidence>
<evidence type="ECO:0000256" key="1">
    <source>
        <dbReference type="ARBA" id="ARBA00001974"/>
    </source>
</evidence>
<accession>A0A059F0B0</accession>
<keyword evidence="5" id="KW-1015">Disulfide bond</keyword>
<evidence type="ECO:0000256" key="6">
    <source>
        <dbReference type="RuleBase" id="RU371123"/>
    </source>
</evidence>
<reference evidence="9" key="1">
    <citation type="submission" date="2013-02" db="EMBL/GenBank/DDBJ databases">
        <authorList>
            <consortium name="The Broad Institute Genome Sequencing Platform"/>
            <person name="Cuomo C."/>
            <person name="Becnel J."/>
            <person name="Sanscrainte N."/>
            <person name="Walker B."/>
            <person name="Young S.K."/>
            <person name="Zeng Q."/>
            <person name="Gargeya S."/>
            <person name="Fitzgerald M."/>
            <person name="Haas B."/>
            <person name="Abouelleil A."/>
            <person name="Alvarado L."/>
            <person name="Arachchi H.M."/>
            <person name="Berlin A.M."/>
            <person name="Chapman S.B."/>
            <person name="Dewar J."/>
            <person name="Goldberg J."/>
            <person name="Griggs A."/>
            <person name="Gujja S."/>
            <person name="Hansen M."/>
            <person name="Howarth C."/>
            <person name="Imamovic A."/>
            <person name="Larimer J."/>
            <person name="McCowan C."/>
            <person name="Murphy C."/>
            <person name="Neiman D."/>
            <person name="Pearson M."/>
            <person name="Priest M."/>
            <person name="Roberts A."/>
            <person name="Saif S."/>
            <person name="Shea T."/>
            <person name="Sisk P."/>
            <person name="Sykes S."/>
            <person name="Wortman J."/>
            <person name="Nusbaum C."/>
            <person name="Birren B."/>
        </authorList>
    </citation>
    <scope>NUCLEOTIDE SEQUENCE [LARGE SCALE GENOMIC DNA]</scope>
    <source>
        <strain evidence="9">PRA339</strain>
    </source>
</reference>
<dbReference type="Proteomes" id="UP000030655">
    <property type="component" value="Unassembled WGS sequence"/>
</dbReference>
<dbReference type="InterPro" id="IPR039799">
    <property type="entry name" value="ALR/ERV"/>
</dbReference>
<evidence type="ECO:0000256" key="2">
    <source>
        <dbReference type="ARBA" id="ARBA00022630"/>
    </source>
</evidence>
<keyword evidence="4 6" id="KW-0560">Oxidoreductase</keyword>
<dbReference type="GO" id="GO:0016971">
    <property type="term" value="F:flavin-dependent sulfhydryl oxidase activity"/>
    <property type="evidence" value="ECO:0007669"/>
    <property type="project" value="InterPro"/>
</dbReference>
<dbReference type="AlphaFoldDB" id="A0A059F0B0"/>
<gene>
    <name evidence="8" type="ORF">H312_02150</name>
</gene>
<dbReference type="InterPro" id="IPR036774">
    <property type="entry name" value="ERV/ALR_sulphydryl_oxid_sf"/>
</dbReference>
<feature type="domain" description="ERV/ALR sulfhydryl oxidase" evidence="7">
    <location>
        <begin position="53"/>
        <end position="154"/>
    </location>
</feature>
<dbReference type="VEuPathDB" id="MicrosporidiaDB:H312_02150"/>
<dbReference type="PANTHER" id="PTHR12645:SF1">
    <property type="entry name" value="FAD-LINKED SULFHYDRYL OXIDASE ERV2"/>
    <property type="match status" value="1"/>
</dbReference>
<comment type="cofactor">
    <cofactor evidence="1 6">
        <name>FAD</name>
        <dbReference type="ChEBI" id="CHEBI:57692"/>
    </cofactor>
</comment>
<comment type="catalytic activity">
    <reaction evidence="6">
        <text>2 R'C(R)SH + O2 = R'C(R)S-S(R)CR' + H2O2</text>
        <dbReference type="Rhea" id="RHEA:17357"/>
        <dbReference type="ChEBI" id="CHEBI:15379"/>
        <dbReference type="ChEBI" id="CHEBI:16240"/>
        <dbReference type="ChEBI" id="CHEBI:16520"/>
        <dbReference type="ChEBI" id="CHEBI:17412"/>
        <dbReference type="EC" id="1.8.3.2"/>
    </reaction>
</comment>
<dbReference type="GO" id="GO:0005739">
    <property type="term" value="C:mitochondrion"/>
    <property type="evidence" value="ECO:0007669"/>
    <property type="project" value="TreeGrafter"/>
</dbReference>
<keyword evidence="2 6" id="KW-0285">Flavoprotein</keyword>
<dbReference type="Gene3D" id="1.20.120.310">
    <property type="entry name" value="ERV/ALR sulfhydryl oxidase domain"/>
    <property type="match status" value="1"/>
</dbReference>
<reference evidence="8 9" key="2">
    <citation type="submission" date="2014-03" db="EMBL/GenBank/DDBJ databases">
        <title>The Genome Sequence of Anncaliia algerae insect isolate PRA339.</title>
        <authorList>
            <consortium name="The Broad Institute Genome Sequencing Platform"/>
            <consortium name="The Broad Institute Genome Sequencing Center for Infectious Disease"/>
            <person name="Cuomo C."/>
            <person name="Becnel J."/>
            <person name="Sanscrainte N."/>
            <person name="Walker B."/>
            <person name="Young S.K."/>
            <person name="Zeng Q."/>
            <person name="Gargeya S."/>
            <person name="Fitzgerald M."/>
            <person name="Haas B."/>
            <person name="Abouelleil A."/>
            <person name="Alvarado L."/>
            <person name="Arachchi H.M."/>
            <person name="Berlin A.M."/>
            <person name="Chapman S.B."/>
            <person name="Dewar J."/>
            <person name="Goldberg J."/>
            <person name="Griggs A."/>
            <person name="Gujja S."/>
            <person name="Hansen M."/>
            <person name="Howarth C."/>
            <person name="Imamovic A."/>
            <person name="Larimer J."/>
            <person name="McCowan C."/>
            <person name="Murphy C."/>
            <person name="Neiman D."/>
            <person name="Pearson M."/>
            <person name="Priest M."/>
            <person name="Roberts A."/>
            <person name="Saif S."/>
            <person name="Shea T."/>
            <person name="Sisk P."/>
            <person name="Sykes S."/>
            <person name="Wortman J."/>
            <person name="Nusbaum C."/>
            <person name="Birren B."/>
        </authorList>
    </citation>
    <scope>NUCLEOTIDE SEQUENCE [LARGE SCALE GENOMIC DNA]</scope>
    <source>
        <strain evidence="8 9">PRA339</strain>
    </source>
</reference>
<sequence>MKANKSSFLLKYLLVTFLIALIAALLLSEPKEYLARFRRKLYNEAYDYRRKNTEREYRDELGRSTWALLHIMAAKYPEVPTETEKKDVNDFIFLLAKVFPCLECKVHFSRMLTHFPPILDNRDSFVKWICETHNRVNIRLNKPVFDCRRHNDKWDCGCN</sequence>
<evidence type="ECO:0000256" key="4">
    <source>
        <dbReference type="ARBA" id="ARBA00023002"/>
    </source>
</evidence>
<keyword evidence="3 6" id="KW-0274">FAD</keyword>
<evidence type="ECO:0000313" key="8">
    <source>
        <dbReference type="EMBL" id="KCZ80426.1"/>
    </source>
</evidence>
<keyword evidence="9" id="KW-1185">Reference proteome</keyword>
<dbReference type="InterPro" id="IPR017905">
    <property type="entry name" value="ERV/ALR_sulphydryl_oxidase"/>
</dbReference>
<dbReference type="EC" id="1.8.3.2" evidence="6"/>
<proteinExistence type="predicted"/>
<dbReference type="EMBL" id="KK365181">
    <property type="protein sequence ID" value="KCZ80426.1"/>
    <property type="molecule type" value="Genomic_DNA"/>
</dbReference>
<evidence type="ECO:0000313" key="9">
    <source>
        <dbReference type="Proteomes" id="UP000030655"/>
    </source>
</evidence>
<protein>
    <recommendedName>
        <fullName evidence="6">Sulfhydryl oxidase</fullName>
        <ecNumber evidence="6">1.8.3.2</ecNumber>
    </recommendedName>
</protein>
<dbReference type="PROSITE" id="PS51324">
    <property type="entry name" value="ERV_ALR"/>
    <property type="match status" value="1"/>
</dbReference>
<dbReference type="HOGENOM" id="CLU_070631_2_2_1"/>
<organism evidence="8 9">
    <name type="scientific">Anncaliia algerae PRA339</name>
    <dbReference type="NCBI Taxonomy" id="1288291"/>
    <lineage>
        <taxon>Eukaryota</taxon>
        <taxon>Fungi</taxon>
        <taxon>Fungi incertae sedis</taxon>
        <taxon>Microsporidia</taxon>
        <taxon>Tubulinosematoidea</taxon>
        <taxon>Tubulinosematidae</taxon>
        <taxon>Anncaliia</taxon>
    </lineage>
</organism>
<evidence type="ECO:0000259" key="7">
    <source>
        <dbReference type="PROSITE" id="PS51324"/>
    </source>
</evidence>
<dbReference type="STRING" id="1288291.A0A059F0B0"/>